<dbReference type="AlphaFoldDB" id="A0A0G2I8Z7"/>
<dbReference type="Proteomes" id="UP000034164">
    <property type="component" value="Unassembled WGS sequence"/>
</dbReference>
<protein>
    <recommendedName>
        <fullName evidence="3">C2H2-type domain-containing protein</fullName>
    </recommendedName>
</protein>
<organism evidence="1 2">
    <name type="scientific">[Emmonsia] crescens</name>
    <dbReference type="NCBI Taxonomy" id="73230"/>
    <lineage>
        <taxon>Eukaryota</taxon>
        <taxon>Fungi</taxon>
        <taxon>Dikarya</taxon>
        <taxon>Ascomycota</taxon>
        <taxon>Pezizomycotina</taxon>
        <taxon>Eurotiomycetes</taxon>
        <taxon>Eurotiomycetidae</taxon>
        <taxon>Onygenales</taxon>
        <taxon>Ajellomycetaceae</taxon>
        <taxon>Emergomyces</taxon>
    </lineage>
</organism>
<comment type="caution">
    <text evidence="1">The sequence shown here is derived from an EMBL/GenBank/DDBJ whole genome shotgun (WGS) entry which is preliminary data.</text>
</comment>
<name>A0A0G2I8Z7_9EURO</name>
<sequence>MIDILILKEIKMSSVMLAARQTRKSFKNITDQIYCDHSDCHKNILYFKRLNDKHMNKHDHSYKCTNSDCNKKLEFIFSDYLLCHQCETH</sequence>
<gene>
    <name evidence="1" type="ORF">EMCG_07324</name>
</gene>
<accession>A0A0G2I8Z7</accession>
<dbReference type="OrthoDB" id="5305647at2759"/>
<evidence type="ECO:0008006" key="3">
    <source>
        <dbReference type="Google" id="ProtNLM"/>
    </source>
</evidence>
<proteinExistence type="predicted"/>
<evidence type="ECO:0000313" key="2">
    <source>
        <dbReference type="Proteomes" id="UP000034164"/>
    </source>
</evidence>
<reference evidence="2" key="1">
    <citation type="journal article" date="2015" name="PLoS Genet.">
        <title>The dynamic genome and transcriptome of the human fungal pathogen Blastomyces and close relative Emmonsia.</title>
        <authorList>
            <person name="Munoz J.F."/>
            <person name="Gauthier G.M."/>
            <person name="Desjardins C.A."/>
            <person name="Gallo J.E."/>
            <person name="Holder J."/>
            <person name="Sullivan T.D."/>
            <person name="Marty A.J."/>
            <person name="Carmen J.C."/>
            <person name="Chen Z."/>
            <person name="Ding L."/>
            <person name="Gujja S."/>
            <person name="Magrini V."/>
            <person name="Misas E."/>
            <person name="Mitreva M."/>
            <person name="Priest M."/>
            <person name="Saif S."/>
            <person name="Whiston E.A."/>
            <person name="Young S."/>
            <person name="Zeng Q."/>
            <person name="Goldman W.E."/>
            <person name="Mardis E.R."/>
            <person name="Taylor J.W."/>
            <person name="McEwen J.G."/>
            <person name="Clay O.K."/>
            <person name="Klein B.S."/>
            <person name="Cuomo C.A."/>
        </authorList>
    </citation>
    <scope>NUCLEOTIDE SEQUENCE [LARGE SCALE GENOMIC DNA]</scope>
    <source>
        <strain evidence="2">UAMH 3008</strain>
    </source>
</reference>
<dbReference type="VEuPathDB" id="FungiDB:EMCG_07324"/>
<dbReference type="EMBL" id="LCZI01000357">
    <property type="protein sequence ID" value="KKZ66988.1"/>
    <property type="molecule type" value="Genomic_DNA"/>
</dbReference>
<evidence type="ECO:0000313" key="1">
    <source>
        <dbReference type="EMBL" id="KKZ66988.1"/>
    </source>
</evidence>